<dbReference type="Proteomes" id="UP000663866">
    <property type="component" value="Unassembled WGS sequence"/>
</dbReference>
<accession>A0A820SQQ5</accession>
<evidence type="ECO:0000313" key="1">
    <source>
        <dbReference type="EMBL" id="CAF4455784.1"/>
    </source>
</evidence>
<protein>
    <submittedName>
        <fullName evidence="1">Uncharacterized protein</fullName>
    </submittedName>
</protein>
<evidence type="ECO:0000313" key="2">
    <source>
        <dbReference type="Proteomes" id="UP000663866"/>
    </source>
</evidence>
<dbReference type="AlphaFoldDB" id="A0A820SQQ5"/>
<name>A0A820SQQ5_9BILA</name>
<comment type="caution">
    <text evidence="1">The sequence shown here is derived from an EMBL/GenBank/DDBJ whole genome shotgun (WGS) entry which is preliminary data.</text>
</comment>
<reference evidence="1" key="1">
    <citation type="submission" date="2021-02" db="EMBL/GenBank/DDBJ databases">
        <authorList>
            <person name="Nowell W R."/>
        </authorList>
    </citation>
    <scope>NUCLEOTIDE SEQUENCE</scope>
</reference>
<feature type="non-terminal residue" evidence="1">
    <location>
        <position position="1"/>
    </location>
</feature>
<dbReference type="EMBL" id="CAJOBG010046939">
    <property type="protein sequence ID" value="CAF4455784.1"/>
    <property type="molecule type" value="Genomic_DNA"/>
</dbReference>
<keyword evidence="2" id="KW-1185">Reference proteome</keyword>
<proteinExistence type="predicted"/>
<organism evidence="1 2">
    <name type="scientific">Rotaria magnacalcarata</name>
    <dbReference type="NCBI Taxonomy" id="392030"/>
    <lineage>
        <taxon>Eukaryota</taxon>
        <taxon>Metazoa</taxon>
        <taxon>Spiralia</taxon>
        <taxon>Gnathifera</taxon>
        <taxon>Rotifera</taxon>
        <taxon>Eurotatoria</taxon>
        <taxon>Bdelloidea</taxon>
        <taxon>Philodinida</taxon>
        <taxon>Philodinidae</taxon>
        <taxon>Rotaria</taxon>
    </lineage>
</organism>
<gene>
    <name evidence="1" type="ORF">OVN521_LOCUS38140</name>
</gene>
<sequence>YIGSRDEYSKEQQLARSYSFELRRNNFLLPSIDNTSPDISYPTSYQMNRERINLDKSLRSTSINVLVNSGAMLGSQNSLSTRKVIGQRETVHPLD</sequence>